<organism evidence="1 2">
    <name type="scientific">Pyronema omphalodes (strain CBS 100304)</name>
    <name type="common">Pyronema confluens</name>
    <dbReference type="NCBI Taxonomy" id="1076935"/>
    <lineage>
        <taxon>Eukaryota</taxon>
        <taxon>Fungi</taxon>
        <taxon>Dikarya</taxon>
        <taxon>Ascomycota</taxon>
        <taxon>Pezizomycotina</taxon>
        <taxon>Pezizomycetes</taxon>
        <taxon>Pezizales</taxon>
        <taxon>Pyronemataceae</taxon>
        <taxon>Pyronema</taxon>
    </lineage>
</organism>
<protein>
    <submittedName>
        <fullName evidence="1">Uncharacterized protein</fullName>
    </submittedName>
</protein>
<evidence type="ECO:0000313" key="2">
    <source>
        <dbReference type="Proteomes" id="UP000018144"/>
    </source>
</evidence>
<name>U4L0A4_PYROM</name>
<dbReference type="EMBL" id="HF935386">
    <property type="protein sequence ID" value="CCX07984.1"/>
    <property type="molecule type" value="Genomic_DNA"/>
</dbReference>
<gene>
    <name evidence="1" type="ORF">PCON_07573</name>
</gene>
<sequence length="57" mass="6320">MYNLLTLTQVVVLPSFFIESMTGRVSSRLLFLHQLDVGYPSIHSRSAWVSGAINPIG</sequence>
<evidence type="ECO:0000313" key="1">
    <source>
        <dbReference type="EMBL" id="CCX07984.1"/>
    </source>
</evidence>
<dbReference type="AlphaFoldDB" id="U4L0A4"/>
<reference evidence="1 2" key="1">
    <citation type="journal article" date="2013" name="PLoS Genet.">
        <title>The genome and development-dependent transcriptomes of Pyronema confluens: a window into fungal evolution.</title>
        <authorList>
            <person name="Traeger S."/>
            <person name="Altegoer F."/>
            <person name="Freitag M."/>
            <person name="Gabaldon T."/>
            <person name="Kempken F."/>
            <person name="Kumar A."/>
            <person name="Marcet-Houben M."/>
            <person name="Poggeler S."/>
            <person name="Stajich J.E."/>
            <person name="Nowrousian M."/>
        </authorList>
    </citation>
    <scope>NUCLEOTIDE SEQUENCE [LARGE SCALE GENOMIC DNA]</scope>
    <source>
        <strain evidence="2">CBS 100304</strain>
        <tissue evidence="1">Vegetative mycelium</tissue>
    </source>
</reference>
<keyword evidence="2" id="KW-1185">Reference proteome</keyword>
<dbReference type="Proteomes" id="UP000018144">
    <property type="component" value="Unassembled WGS sequence"/>
</dbReference>
<proteinExistence type="predicted"/>
<accession>U4L0A4</accession>